<keyword evidence="2" id="KW-1185">Reference proteome</keyword>
<protein>
    <submittedName>
        <fullName evidence="1">Uncharacterized protein</fullName>
    </submittedName>
</protein>
<name>A0AAD2E025_9LAMI</name>
<dbReference type="PANTHER" id="PTHR31197">
    <property type="entry name" value="OS01G0612600 PROTEIN"/>
    <property type="match status" value="1"/>
</dbReference>
<dbReference type="Proteomes" id="UP000834106">
    <property type="component" value="Chromosome 10"/>
</dbReference>
<dbReference type="InterPro" id="IPR012866">
    <property type="entry name" value="DUF1644"/>
</dbReference>
<gene>
    <name evidence="1" type="ORF">FPE_LOCUS16600</name>
</gene>
<evidence type="ECO:0000313" key="1">
    <source>
        <dbReference type="EMBL" id="CAI9769690.1"/>
    </source>
</evidence>
<proteinExistence type="predicted"/>
<dbReference type="AlphaFoldDB" id="A0AAD2E025"/>
<dbReference type="Pfam" id="PF07800">
    <property type="entry name" value="DUF1644"/>
    <property type="match status" value="1"/>
</dbReference>
<accession>A0AAD2E025</accession>
<sequence length="191" mass="21881">MLFFCYVPPMTKDAGLTCVGPASAIPTALISTRKPAQKSVENCEVTELARPLCRGQVKGWTVVEPAREHLNAKKQSFMQDNCSFVGTYKQLRKHVKVEHASIKPHELDPVLEQKWRRMECQRETQDVMRTIRSSVPGAVFFGDYVIEGSRYGFNSGEEEHCDADGIEQDESFEEGIIRNLMRFFHFLEFCR</sequence>
<organism evidence="1 2">
    <name type="scientific">Fraxinus pennsylvanica</name>
    <dbReference type="NCBI Taxonomy" id="56036"/>
    <lineage>
        <taxon>Eukaryota</taxon>
        <taxon>Viridiplantae</taxon>
        <taxon>Streptophyta</taxon>
        <taxon>Embryophyta</taxon>
        <taxon>Tracheophyta</taxon>
        <taxon>Spermatophyta</taxon>
        <taxon>Magnoliopsida</taxon>
        <taxon>eudicotyledons</taxon>
        <taxon>Gunneridae</taxon>
        <taxon>Pentapetalae</taxon>
        <taxon>asterids</taxon>
        <taxon>lamiids</taxon>
        <taxon>Lamiales</taxon>
        <taxon>Oleaceae</taxon>
        <taxon>Oleeae</taxon>
        <taxon>Fraxinus</taxon>
    </lineage>
</organism>
<evidence type="ECO:0000313" key="2">
    <source>
        <dbReference type="Proteomes" id="UP000834106"/>
    </source>
</evidence>
<dbReference type="EMBL" id="OU503045">
    <property type="protein sequence ID" value="CAI9769690.1"/>
    <property type="molecule type" value="Genomic_DNA"/>
</dbReference>
<dbReference type="PANTHER" id="PTHR31197:SF12">
    <property type="entry name" value="OS02G0770600 PROTEIN"/>
    <property type="match status" value="1"/>
</dbReference>
<reference evidence="1" key="1">
    <citation type="submission" date="2023-05" db="EMBL/GenBank/DDBJ databases">
        <authorList>
            <person name="Huff M."/>
        </authorList>
    </citation>
    <scope>NUCLEOTIDE SEQUENCE</scope>
</reference>